<feature type="domain" description="Spi protease inhibitor" evidence="7">
    <location>
        <begin position="46"/>
        <end position="144"/>
    </location>
</feature>
<dbReference type="EMBL" id="CP050063">
    <property type="protein sequence ID" value="QIP12238.1"/>
    <property type="molecule type" value="Genomic_DNA"/>
</dbReference>
<evidence type="ECO:0000256" key="5">
    <source>
        <dbReference type="ARBA" id="ARBA00022807"/>
    </source>
</evidence>
<dbReference type="InterPro" id="IPR025896">
    <property type="entry name" value="Spi_Prtas-inh"/>
</dbReference>
<organism evidence="8 9">
    <name type="scientific">Spirosoma aureum</name>
    <dbReference type="NCBI Taxonomy" id="2692134"/>
    <lineage>
        <taxon>Bacteria</taxon>
        <taxon>Pseudomonadati</taxon>
        <taxon>Bacteroidota</taxon>
        <taxon>Cytophagia</taxon>
        <taxon>Cytophagales</taxon>
        <taxon>Cytophagaceae</taxon>
        <taxon>Spirosoma</taxon>
    </lineage>
</organism>
<dbReference type="SUPFAM" id="SSF54001">
    <property type="entry name" value="Cysteine proteinases"/>
    <property type="match status" value="1"/>
</dbReference>
<gene>
    <name evidence="8" type="ORF">G8759_06145</name>
</gene>
<keyword evidence="5" id="KW-0788">Thiol protease</keyword>
<protein>
    <recommendedName>
        <fullName evidence="7">Spi protease inhibitor domain-containing protein</fullName>
    </recommendedName>
</protein>
<keyword evidence="3 6" id="KW-0732">Signal</keyword>
<evidence type="ECO:0000256" key="2">
    <source>
        <dbReference type="ARBA" id="ARBA00022670"/>
    </source>
</evidence>
<dbReference type="InterPro" id="IPR000200">
    <property type="entry name" value="Peptidase_C10"/>
</dbReference>
<dbReference type="GO" id="GO:0006508">
    <property type="term" value="P:proteolysis"/>
    <property type="evidence" value="ECO:0007669"/>
    <property type="project" value="UniProtKB-KW"/>
</dbReference>
<dbReference type="Proteomes" id="UP000501802">
    <property type="component" value="Chromosome"/>
</dbReference>
<dbReference type="RefSeq" id="WP_167206177.1">
    <property type="nucleotide sequence ID" value="NZ_CP050063.1"/>
</dbReference>
<reference evidence="8 9" key="1">
    <citation type="submission" date="2020-03" db="EMBL/GenBank/DDBJ databases">
        <authorList>
            <person name="Kim M.K."/>
        </authorList>
    </citation>
    <scope>NUCLEOTIDE SEQUENCE [LARGE SCALE GENOMIC DNA]</scope>
    <source>
        <strain evidence="8 9">BT328</strain>
    </source>
</reference>
<evidence type="ECO:0000256" key="3">
    <source>
        <dbReference type="ARBA" id="ARBA00022729"/>
    </source>
</evidence>
<dbReference type="KEGG" id="spib:G8759_06145"/>
<evidence type="ECO:0000313" key="9">
    <source>
        <dbReference type="Proteomes" id="UP000501802"/>
    </source>
</evidence>
<accession>A0A6G9AIG6</accession>
<feature type="chain" id="PRO_5026335747" description="Spi protease inhibitor domain-containing protein" evidence="6">
    <location>
        <begin position="25"/>
        <end position="451"/>
    </location>
</feature>
<evidence type="ECO:0000313" key="8">
    <source>
        <dbReference type="EMBL" id="QIP12238.1"/>
    </source>
</evidence>
<evidence type="ECO:0000256" key="6">
    <source>
        <dbReference type="SAM" id="SignalP"/>
    </source>
</evidence>
<dbReference type="GO" id="GO:0008234">
    <property type="term" value="F:cysteine-type peptidase activity"/>
    <property type="evidence" value="ECO:0007669"/>
    <property type="project" value="UniProtKB-KW"/>
</dbReference>
<evidence type="ECO:0000259" key="7">
    <source>
        <dbReference type="Pfam" id="PF13734"/>
    </source>
</evidence>
<sequence>MMKTLLPLKSASIGCCLLIALLFATCRSTNESSNNDQVLPTFSFDVKKNTAIQIANIFHQVVADPKARISAESLSDSSLIENTLTYSDELDRPVFHIINYKKEQGWIVVSADRRMTPVLAYAHSGKMGLAQAQGGFSLWVDGVKDLMKNARNKLTAPNELIENRWRYFESKGRSTTPNGRTSDSNCSSYDIYMHQCPSGTMYANQGYPNDLAGSFADSWSQKYSYAYSCPQVDPLNTAGACALCSNKTLTGCAPLATAMVLRANFHNKGTRKPASGYDWDLMDDGSVLCSAMGAGNIELSRLISFCYLSLNAHDESPFSCEISVTNSFIPSAFQAAGYSNQGAMVDFNANQSSVQTDLYNGYPVVMTGFKSGTSLTGHAWVADGFHLDTFYNLDCSGSSPVCQESAFLFYHLNWGEGDQSTAPNGWFGVGGFVMGTDTNNTNLQANVGVRP</sequence>
<evidence type="ECO:0000256" key="4">
    <source>
        <dbReference type="ARBA" id="ARBA00022801"/>
    </source>
</evidence>
<dbReference type="Gene3D" id="3.90.70.50">
    <property type="entry name" value="Peptidase C10, streptopain"/>
    <property type="match status" value="2"/>
</dbReference>
<dbReference type="InterPro" id="IPR044934">
    <property type="entry name" value="Streptopain_sf"/>
</dbReference>
<evidence type="ECO:0000256" key="1">
    <source>
        <dbReference type="ARBA" id="ARBA00009693"/>
    </source>
</evidence>
<dbReference type="Pfam" id="PF13734">
    <property type="entry name" value="Inhibitor_I69"/>
    <property type="match status" value="1"/>
</dbReference>
<feature type="signal peptide" evidence="6">
    <location>
        <begin position="1"/>
        <end position="24"/>
    </location>
</feature>
<dbReference type="InterPro" id="IPR038765">
    <property type="entry name" value="Papain-like_cys_pep_sf"/>
</dbReference>
<keyword evidence="2" id="KW-0645">Protease</keyword>
<name>A0A6G9AIG6_9BACT</name>
<keyword evidence="4" id="KW-0378">Hydrolase</keyword>
<comment type="similarity">
    <text evidence="1">Belongs to the peptidase C10 family.</text>
</comment>
<dbReference type="AlphaFoldDB" id="A0A6G9AIG6"/>
<keyword evidence="9" id="KW-1185">Reference proteome</keyword>
<dbReference type="Pfam" id="PF01640">
    <property type="entry name" value="Peptidase_C10"/>
    <property type="match status" value="1"/>
</dbReference>
<proteinExistence type="inferred from homology"/>